<dbReference type="PROSITE" id="PS00028">
    <property type="entry name" value="ZINC_FINGER_C2H2_1"/>
    <property type="match status" value="6"/>
</dbReference>
<sequence>MASGSHHCKDCGLYFDSARSLEVHLQYHKENLMNMWMGTENNSREGGPLTGPITPQGSEVTPIGSGNSLGASVNTEGVNTVSAFTAPSPMQYDYKTSPGLQSPHDRTVPQGPSSHGSVVSFPHQSPGSYYNEYNNQQMQHQQQHQQQYGGYQGGFHTTGYDENFYGNSTSTTSRFHPYIGRSPVPTPSPNSLHVERKEENPVQESPDILDLDSQKVLGNALGQPQNPHQMGLNQLPHQNAPIPPMWRPHEQFPNPCSMSPYAPSSGISPMHQAGYPGPYQQPQGPLHMSGMMPTSGFHPAGPGVSYSPQGFSPTQPPMNGPRINSPFGVSAASPSRDSNSSSELTSNVKRPKSFKCEDCNKWFTSHGHLKRHYNTTLHKNMMKLNNGNNATDNSTSNTNSARTTPDPTRPPILSPGAKSIGEASTVSSIDEESNLSSSDNIQAPTPPPMQYQPPTSVSAYQPPSLPLSGYQPPGIPPVSQGMQVSPQFSQLSYIGSEQPATIPTQYHGHFSTNTTGYVPQSSSSMSNGPSFYQGGGGSNFGGYNPQGSHLVSVFQPANEYPGPQNNSLEAFANFKLEEDTSLVSGSQSPEPSHDDEGSEASMDSSESLTSSSTPTPGNTDSFRCHDCGKFFNRMCYLTQHRSTYHEGEKPFKCATCGKRFTDEITFNDHQGKHAGEKPYKCEVCPKQFNHKTDLRRHMCLHTGEKPFTCEQCGKGFIRKDHMLKHFQTHRKKALAAASSNMPPHPSHVTNMVQHSQGFQGHIGHGIIAQVPLGHSVHGPSGHPGHPGNASHPVAPPVY</sequence>
<dbReference type="CDD" id="cd08368">
    <property type="entry name" value="LIM"/>
    <property type="match status" value="1"/>
</dbReference>
<comment type="subcellular location">
    <subcellularLocation>
        <location evidence="1">Nucleus</location>
    </subcellularLocation>
</comment>
<dbReference type="InterPro" id="IPR036236">
    <property type="entry name" value="Znf_C2H2_sf"/>
</dbReference>
<dbReference type="Proteomes" id="UP001497623">
    <property type="component" value="Unassembled WGS sequence"/>
</dbReference>
<keyword evidence="5" id="KW-0862">Zinc</keyword>
<evidence type="ECO:0000256" key="5">
    <source>
        <dbReference type="ARBA" id="ARBA00022833"/>
    </source>
</evidence>
<feature type="domain" description="C2H2-type" evidence="11">
    <location>
        <begin position="679"/>
        <end position="706"/>
    </location>
</feature>
<evidence type="ECO:0000256" key="4">
    <source>
        <dbReference type="ARBA" id="ARBA00022771"/>
    </source>
</evidence>
<feature type="region of interest" description="Disordered" evidence="10">
    <location>
        <begin position="89"/>
        <end position="131"/>
    </location>
</feature>
<evidence type="ECO:0000256" key="2">
    <source>
        <dbReference type="ARBA" id="ARBA00022723"/>
    </source>
</evidence>
<accession>A0AAV2SCJ0</accession>
<keyword evidence="13" id="KW-1185">Reference proteome</keyword>
<evidence type="ECO:0000256" key="10">
    <source>
        <dbReference type="SAM" id="MobiDB-lite"/>
    </source>
</evidence>
<feature type="region of interest" description="Disordered" evidence="10">
    <location>
        <begin position="518"/>
        <end position="540"/>
    </location>
</feature>
<dbReference type="FunFam" id="3.30.160.60:FF:000099">
    <property type="entry name" value="Zinc finger protein 79"/>
    <property type="match status" value="1"/>
</dbReference>
<dbReference type="PANTHER" id="PTHR24406">
    <property type="entry name" value="TRANSCRIPTIONAL REPRESSOR CTCFL-RELATED"/>
    <property type="match status" value="1"/>
</dbReference>
<dbReference type="FunFam" id="3.30.160.60:FF:000624">
    <property type="entry name" value="zinc finger protein 697"/>
    <property type="match status" value="1"/>
</dbReference>
<protein>
    <recommendedName>
        <fullName evidence="11">C2H2-type domain-containing protein</fullName>
    </recommendedName>
</protein>
<gene>
    <name evidence="12" type="ORF">MNOR_LOCUS34424</name>
</gene>
<evidence type="ECO:0000256" key="7">
    <source>
        <dbReference type="ARBA" id="ARBA00023163"/>
    </source>
</evidence>
<feature type="domain" description="C2H2-type" evidence="11">
    <location>
        <begin position="6"/>
        <end position="28"/>
    </location>
</feature>
<feature type="compositionally biased region" description="Polar residues" evidence="10">
    <location>
        <begin position="110"/>
        <end position="131"/>
    </location>
</feature>
<feature type="domain" description="C2H2-type" evidence="11">
    <location>
        <begin position="651"/>
        <end position="678"/>
    </location>
</feature>
<comment type="caution">
    <text evidence="12">The sequence shown here is derived from an EMBL/GenBank/DDBJ whole genome shotgun (WGS) entry which is preliminary data.</text>
</comment>
<evidence type="ECO:0000259" key="11">
    <source>
        <dbReference type="PROSITE" id="PS50157"/>
    </source>
</evidence>
<feature type="region of interest" description="Disordered" evidence="10">
    <location>
        <begin position="382"/>
        <end position="461"/>
    </location>
</feature>
<feature type="domain" description="C2H2-type" evidence="11">
    <location>
        <begin position="707"/>
        <end position="734"/>
    </location>
</feature>
<dbReference type="Pfam" id="PF12874">
    <property type="entry name" value="zf-met"/>
    <property type="match status" value="1"/>
</dbReference>
<feature type="compositionally biased region" description="Low complexity" evidence="10">
    <location>
        <begin position="774"/>
        <end position="792"/>
    </location>
</feature>
<evidence type="ECO:0000256" key="3">
    <source>
        <dbReference type="ARBA" id="ARBA00022737"/>
    </source>
</evidence>
<feature type="region of interest" description="Disordered" evidence="10">
    <location>
        <begin position="162"/>
        <end position="205"/>
    </location>
</feature>
<evidence type="ECO:0000313" key="13">
    <source>
        <dbReference type="Proteomes" id="UP001497623"/>
    </source>
</evidence>
<dbReference type="GO" id="GO:0005634">
    <property type="term" value="C:nucleus"/>
    <property type="evidence" value="ECO:0007669"/>
    <property type="project" value="UniProtKB-SubCell"/>
</dbReference>
<keyword evidence="2" id="KW-0479">Metal-binding</keyword>
<dbReference type="FunFam" id="3.30.160.60:FF:000448">
    <property type="entry name" value="RE1-silencing transcription factor A"/>
    <property type="match status" value="1"/>
</dbReference>
<evidence type="ECO:0000256" key="6">
    <source>
        <dbReference type="ARBA" id="ARBA00023015"/>
    </source>
</evidence>
<dbReference type="GO" id="GO:0008270">
    <property type="term" value="F:zinc ion binding"/>
    <property type="evidence" value="ECO:0007669"/>
    <property type="project" value="UniProtKB-KW"/>
</dbReference>
<proteinExistence type="predicted"/>
<name>A0AAV2SCJ0_MEGNR</name>
<dbReference type="EMBL" id="CAXKWB010053022">
    <property type="protein sequence ID" value="CAL4173729.1"/>
    <property type="molecule type" value="Genomic_DNA"/>
</dbReference>
<feature type="domain" description="C2H2-type" evidence="11">
    <location>
        <begin position="622"/>
        <end position="650"/>
    </location>
</feature>
<keyword evidence="7" id="KW-0804">Transcription</keyword>
<dbReference type="Gene3D" id="3.30.160.60">
    <property type="entry name" value="Classic Zinc Finger"/>
    <property type="match status" value="5"/>
</dbReference>
<feature type="compositionally biased region" description="Low complexity" evidence="10">
    <location>
        <begin position="385"/>
        <end position="404"/>
    </location>
</feature>
<organism evidence="12 13">
    <name type="scientific">Meganyctiphanes norvegica</name>
    <name type="common">Northern krill</name>
    <name type="synonym">Thysanopoda norvegica</name>
    <dbReference type="NCBI Taxonomy" id="48144"/>
    <lineage>
        <taxon>Eukaryota</taxon>
        <taxon>Metazoa</taxon>
        <taxon>Ecdysozoa</taxon>
        <taxon>Arthropoda</taxon>
        <taxon>Crustacea</taxon>
        <taxon>Multicrustacea</taxon>
        <taxon>Malacostraca</taxon>
        <taxon>Eumalacostraca</taxon>
        <taxon>Eucarida</taxon>
        <taxon>Euphausiacea</taxon>
        <taxon>Euphausiidae</taxon>
        <taxon>Meganyctiphanes</taxon>
    </lineage>
</organism>
<dbReference type="SUPFAM" id="SSF57667">
    <property type="entry name" value="beta-beta-alpha zinc fingers"/>
    <property type="match status" value="3"/>
</dbReference>
<evidence type="ECO:0000256" key="8">
    <source>
        <dbReference type="ARBA" id="ARBA00023242"/>
    </source>
</evidence>
<dbReference type="SMART" id="SM00355">
    <property type="entry name" value="ZnF_C2H2"/>
    <property type="match status" value="6"/>
</dbReference>
<feature type="region of interest" description="Disordered" evidence="10">
    <location>
        <begin position="298"/>
        <end position="351"/>
    </location>
</feature>
<keyword evidence="6" id="KW-0805">Transcription regulation</keyword>
<feature type="region of interest" description="Disordered" evidence="10">
    <location>
        <begin position="774"/>
        <end position="798"/>
    </location>
</feature>
<keyword evidence="3" id="KW-0677">Repeat</keyword>
<dbReference type="Pfam" id="PF00096">
    <property type="entry name" value="zf-C2H2"/>
    <property type="match status" value="3"/>
</dbReference>
<evidence type="ECO:0000313" key="12">
    <source>
        <dbReference type="EMBL" id="CAL4173729.1"/>
    </source>
</evidence>
<keyword evidence="4 9" id="KW-0863">Zinc-finger</keyword>
<dbReference type="InterPro" id="IPR050888">
    <property type="entry name" value="ZnF_C2H2-type_TF"/>
</dbReference>
<reference evidence="12 13" key="1">
    <citation type="submission" date="2024-05" db="EMBL/GenBank/DDBJ databases">
        <authorList>
            <person name="Wallberg A."/>
        </authorList>
    </citation>
    <scope>NUCLEOTIDE SEQUENCE [LARGE SCALE GENOMIC DNA]</scope>
</reference>
<keyword evidence="8" id="KW-0539">Nucleus</keyword>
<evidence type="ECO:0000256" key="1">
    <source>
        <dbReference type="ARBA" id="ARBA00004123"/>
    </source>
</evidence>
<dbReference type="PROSITE" id="PS50157">
    <property type="entry name" value="ZINC_FINGER_C2H2_2"/>
    <property type="match status" value="6"/>
</dbReference>
<feature type="region of interest" description="Disordered" evidence="10">
    <location>
        <begin position="579"/>
        <end position="617"/>
    </location>
</feature>
<feature type="domain" description="C2H2-type" evidence="11">
    <location>
        <begin position="354"/>
        <end position="383"/>
    </location>
</feature>
<evidence type="ECO:0000256" key="9">
    <source>
        <dbReference type="PROSITE-ProRule" id="PRU00042"/>
    </source>
</evidence>
<feature type="compositionally biased region" description="Low complexity" evidence="10">
    <location>
        <begin position="330"/>
        <end position="342"/>
    </location>
</feature>
<feature type="compositionally biased region" description="Polar residues" evidence="10">
    <location>
        <begin position="165"/>
        <end position="174"/>
    </location>
</feature>
<dbReference type="InterPro" id="IPR013087">
    <property type="entry name" value="Znf_C2H2_type"/>
</dbReference>
<feature type="compositionally biased region" description="Polar residues" evidence="10">
    <location>
        <begin position="581"/>
        <end position="590"/>
    </location>
</feature>
<dbReference type="AlphaFoldDB" id="A0AAV2SCJ0"/>
<feature type="compositionally biased region" description="Low complexity" evidence="10">
    <location>
        <begin position="599"/>
        <end position="617"/>
    </location>
</feature>
<feature type="compositionally biased region" description="Low complexity" evidence="10">
    <location>
        <begin position="521"/>
        <end position="532"/>
    </location>
</feature>